<keyword evidence="2" id="KW-1185">Reference proteome</keyword>
<dbReference type="EMBL" id="AZNH01000019">
    <property type="protein sequence ID" value="KID86893.1"/>
    <property type="molecule type" value="Genomic_DNA"/>
</dbReference>
<name>A0A0B4GVU5_METGA</name>
<dbReference type="Proteomes" id="UP000031192">
    <property type="component" value="Unassembled WGS sequence"/>
</dbReference>
<comment type="caution">
    <text evidence="1">The sequence shown here is derived from an EMBL/GenBank/DDBJ whole genome shotgun (WGS) entry which is preliminary data.</text>
</comment>
<evidence type="ECO:0000313" key="1">
    <source>
        <dbReference type="EMBL" id="KID86893.1"/>
    </source>
</evidence>
<evidence type="ECO:0000313" key="2">
    <source>
        <dbReference type="Proteomes" id="UP000031192"/>
    </source>
</evidence>
<gene>
    <name evidence="1" type="ORF">MGU_06022</name>
</gene>
<dbReference type="HOGENOM" id="CLU_1482315_0_0_1"/>
<sequence length="182" mass="20239">MLLNRHWTFGTSALEDWRAARGVNYVEKGQVGYSVDVNEAINIGRRLDTRTRARVQGPGSRVLSSTFAGTGTAVAVWAQCLLISVRFDKRQLVRSVWPVVGPPLSSGLWLSLSALTPVIFNLLKDPSFPRATPFKTPTTVILCHHHTNTFSTEAQLAQSAEATTRLLRALYFHPSQSKTRHR</sequence>
<proteinExistence type="predicted"/>
<protein>
    <submittedName>
        <fullName evidence="1">Uncharacterized protein</fullName>
    </submittedName>
</protein>
<organism evidence="1 2">
    <name type="scientific">Metarhizium guizhouense (strain ARSEF 977)</name>
    <dbReference type="NCBI Taxonomy" id="1276136"/>
    <lineage>
        <taxon>Eukaryota</taxon>
        <taxon>Fungi</taxon>
        <taxon>Dikarya</taxon>
        <taxon>Ascomycota</taxon>
        <taxon>Pezizomycotina</taxon>
        <taxon>Sordariomycetes</taxon>
        <taxon>Hypocreomycetidae</taxon>
        <taxon>Hypocreales</taxon>
        <taxon>Clavicipitaceae</taxon>
        <taxon>Metarhizium</taxon>
    </lineage>
</organism>
<accession>A0A0B4GVU5</accession>
<dbReference type="AlphaFoldDB" id="A0A0B4GVU5"/>
<reference evidence="1 2" key="1">
    <citation type="journal article" date="2014" name="Proc. Natl. Acad. Sci. U.S.A.">
        <title>Trajectory and genomic determinants of fungal-pathogen speciation and host adaptation.</title>
        <authorList>
            <person name="Hu X."/>
            <person name="Xiao G."/>
            <person name="Zheng P."/>
            <person name="Shang Y."/>
            <person name="Su Y."/>
            <person name="Zhang X."/>
            <person name="Liu X."/>
            <person name="Zhan S."/>
            <person name="St Leger R.J."/>
            <person name="Wang C."/>
        </authorList>
    </citation>
    <scope>NUCLEOTIDE SEQUENCE [LARGE SCALE GENOMIC DNA]</scope>
    <source>
        <strain evidence="1 2">ARSEF 977</strain>
    </source>
</reference>